<evidence type="ECO:0000313" key="2">
    <source>
        <dbReference type="EMBL" id="CAB4367270.1"/>
    </source>
</evidence>
<accession>A0A6J6AEY6</accession>
<evidence type="ECO:0000256" key="1">
    <source>
        <dbReference type="SAM" id="Phobius"/>
    </source>
</evidence>
<gene>
    <name evidence="2" type="ORF">UFOPK4179_00051</name>
</gene>
<proteinExistence type="predicted"/>
<sequence length="76" mass="7789">MPTGGATGGAIGSVVVVVVVVVVVDVVDVVVDVVNGATVVVGLLSPPEHEETMTMLMSTSATDRIFPFFISLPCLF</sequence>
<dbReference type="AlphaFoldDB" id="A0A6J6AEY6"/>
<name>A0A6J6AEY6_9ZZZZ</name>
<dbReference type="EMBL" id="CAETWZ010000002">
    <property type="protein sequence ID" value="CAB4367270.1"/>
    <property type="molecule type" value="Genomic_DNA"/>
</dbReference>
<keyword evidence="1" id="KW-0812">Transmembrane</keyword>
<feature type="transmembrane region" description="Helical" evidence="1">
    <location>
        <begin position="6"/>
        <end position="27"/>
    </location>
</feature>
<organism evidence="2">
    <name type="scientific">freshwater metagenome</name>
    <dbReference type="NCBI Taxonomy" id="449393"/>
    <lineage>
        <taxon>unclassified sequences</taxon>
        <taxon>metagenomes</taxon>
        <taxon>ecological metagenomes</taxon>
    </lineage>
</organism>
<keyword evidence="1" id="KW-0472">Membrane</keyword>
<keyword evidence="1" id="KW-1133">Transmembrane helix</keyword>
<reference evidence="2" key="1">
    <citation type="submission" date="2020-05" db="EMBL/GenBank/DDBJ databases">
        <authorList>
            <person name="Chiriac C."/>
            <person name="Salcher M."/>
            <person name="Ghai R."/>
            <person name="Kavagutti S V."/>
        </authorList>
    </citation>
    <scope>NUCLEOTIDE SEQUENCE</scope>
</reference>
<protein>
    <submittedName>
        <fullName evidence="2">Unannotated protein</fullName>
    </submittedName>
</protein>